<keyword evidence="6" id="KW-0949">S-adenosyl-L-methionine</keyword>
<evidence type="ECO:0000256" key="1">
    <source>
        <dbReference type="ARBA" id="ARBA00004496"/>
    </source>
</evidence>
<dbReference type="PANTHER" id="PTHR42873:SF1">
    <property type="entry name" value="S-ADENOSYLMETHIONINE-DEPENDENT METHYLTRANSFERASE DOMAIN-CONTAINING PROTEIN"/>
    <property type="match status" value="1"/>
</dbReference>
<dbReference type="CDD" id="cd11572">
    <property type="entry name" value="RlmI_M_like"/>
    <property type="match status" value="1"/>
</dbReference>
<sequence length="398" mass="44262">MLTSLRLKPKTERRLKSGHLWVYSNEVDTAQTPLKNITAGEQVVIEAASGKPLGVAVMNPDQLICGRLISRSPSQLLDASLIVHRLQVALSSRELWYPHQCYRWVYGDSDGLPGLVIDRFGDVAVIQISSVAMEMLRDDIIDAVHKVASPATIVLKNDGKLRAVEGLDEYVDIVHGQLEDDCAPLIENDTRFMAPVIHGQKTGWFYDHRENRAQLNRLVKGKRVLDVFSYVGGWGVQAANHGASEVHCVDASAQALDWVEENAALNGVEDKLHCWEGDAFAALKQLRDNGERFDIVVVDPPAFIPRRKDVKAGEQAYKRINQIAMRLLNKDGMIVAGSCSMHLADDRLPDILRVLGRELDREVLIQHVGSQGADHPVQPAIPETRYLKAVFARVLPTR</sequence>
<feature type="domain" description="RlmI-like PUA" evidence="9">
    <location>
        <begin position="5"/>
        <end position="71"/>
    </location>
</feature>
<dbReference type="SUPFAM" id="SSF53335">
    <property type="entry name" value="S-adenosyl-L-methionine-dependent methyltransferases"/>
    <property type="match status" value="1"/>
</dbReference>
<evidence type="ECO:0000256" key="4">
    <source>
        <dbReference type="ARBA" id="ARBA00022603"/>
    </source>
</evidence>
<dbReference type="GO" id="GO:0006364">
    <property type="term" value="P:rRNA processing"/>
    <property type="evidence" value="ECO:0007669"/>
    <property type="project" value="UniProtKB-KW"/>
</dbReference>
<dbReference type="InterPro" id="IPR015947">
    <property type="entry name" value="PUA-like_sf"/>
</dbReference>
<evidence type="ECO:0000256" key="7">
    <source>
        <dbReference type="ARBA" id="ARBA00038091"/>
    </source>
</evidence>
<comment type="subcellular location">
    <subcellularLocation>
        <location evidence="1">Cytoplasm</location>
    </subcellularLocation>
</comment>
<dbReference type="Pfam" id="PF17785">
    <property type="entry name" value="PUA_3"/>
    <property type="match status" value="1"/>
</dbReference>
<dbReference type="GO" id="GO:0003723">
    <property type="term" value="F:RNA binding"/>
    <property type="evidence" value="ECO:0007669"/>
    <property type="project" value="InterPro"/>
</dbReference>
<dbReference type="Gene3D" id="3.40.50.150">
    <property type="entry name" value="Vaccinia Virus protein VP39"/>
    <property type="match status" value="1"/>
</dbReference>
<dbReference type="PANTHER" id="PTHR42873">
    <property type="entry name" value="RIBOSOMAL RNA LARGE SUBUNIT METHYLTRANSFERASE"/>
    <property type="match status" value="1"/>
</dbReference>
<evidence type="ECO:0000256" key="3">
    <source>
        <dbReference type="ARBA" id="ARBA00022552"/>
    </source>
</evidence>
<keyword evidence="4 10" id="KW-0489">Methyltransferase</keyword>
<organism evidence="10 11">
    <name type="scientific">Thalassolituus maritimus</name>
    <dbReference type="NCBI Taxonomy" id="484498"/>
    <lineage>
        <taxon>Bacteria</taxon>
        <taxon>Pseudomonadati</taxon>
        <taxon>Pseudomonadota</taxon>
        <taxon>Gammaproteobacteria</taxon>
        <taxon>Oceanospirillales</taxon>
        <taxon>Oceanospirillaceae</taxon>
        <taxon>Thalassolituus</taxon>
    </lineage>
</organism>
<dbReference type="InterPro" id="IPR041532">
    <property type="entry name" value="RlmI-like_PUA"/>
</dbReference>
<dbReference type="CDD" id="cd02440">
    <property type="entry name" value="AdoMet_MTases"/>
    <property type="match status" value="1"/>
</dbReference>
<dbReference type="InterPro" id="IPR019614">
    <property type="entry name" value="SAM-dep_methyl-trfase"/>
</dbReference>
<comment type="similarity">
    <text evidence="7">Belongs to the methyltransferase superfamily. RlmI family.</text>
</comment>
<feature type="domain" description="S-adenosylmethionine-dependent methyltransferase" evidence="8">
    <location>
        <begin position="184"/>
        <end position="341"/>
    </location>
</feature>
<evidence type="ECO:0000256" key="6">
    <source>
        <dbReference type="ARBA" id="ARBA00022691"/>
    </source>
</evidence>
<evidence type="ECO:0000259" key="8">
    <source>
        <dbReference type="Pfam" id="PF10672"/>
    </source>
</evidence>
<evidence type="ECO:0000256" key="5">
    <source>
        <dbReference type="ARBA" id="ARBA00022679"/>
    </source>
</evidence>
<name>A0A1N7JKD9_9GAMM</name>
<dbReference type="CDD" id="cd21153">
    <property type="entry name" value="PUA_RlmI"/>
    <property type="match status" value="1"/>
</dbReference>
<reference evidence="11" key="1">
    <citation type="submission" date="2017-01" db="EMBL/GenBank/DDBJ databases">
        <authorList>
            <person name="Varghese N."/>
            <person name="Submissions S."/>
        </authorList>
    </citation>
    <scope>NUCLEOTIDE SEQUENCE [LARGE SCALE GENOMIC DNA]</scope>
    <source>
        <strain evidence="11">DSM 24913</strain>
    </source>
</reference>
<evidence type="ECO:0000313" key="10">
    <source>
        <dbReference type="EMBL" id="SIS49832.1"/>
    </source>
</evidence>
<dbReference type="GO" id="GO:0032259">
    <property type="term" value="P:methylation"/>
    <property type="evidence" value="ECO:0007669"/>
    <property type="project" value="UniProtKB-KW"/>
</dbReference>
<dbReference type="AlphaFoldDB" id="A0A1N7JKD9"/>
<keyword evidence="5 10" id="KW-0808">Transferase</keyword>
<dbReference type="GO" id="GO:0005737">
    <property type="term" value="C:cytoplasm"/>
    <property type="evidence" value="ECO:0007669"/>
    <property type="project" value="UniProtKB-SubCell"/>
</dbReference>
<dbReference type="SUPFAM" id="SSF88697">
    <property type="entry name" value="PUA domain-like"/>
    <property type="match status" value="1"/>
</dbReference>
<evidence type="ECO:0000313" key="11">
    <source>
        <dbReference type="Proteomes" id="UP000185639"/>
    </source>
</evidence>
<dbReference type="Pfam" id="PF10672">
    <property type="entry name" value="Methyltrans_SAM"/>
    <property type="match status" value="1"/>
</dbReference>
<protein>
    <submittedName>
        <fullName evidence="10">SAM-dependent methyltransferase</fullName>
    </submittedName>
</protein>
<dbReference type="Proteomes" id="UP000185639">
    <property type="component" value="Unassembled WGS sequence"/>
</dbReference>
<dbReference type="PROSITE" id="PS50890">
    <property type="entry name" value="PUA"/>
    <property type="match status" value="1"/>
</dbReference>
<dbReference type="InterPro" id="IPR036974">
    <property type="entry name" value="PUA_sf"/>
</dbReference>
<dbReference type="GO" id="GO:0008168">
    <property type="term" value="F:methyltransferase activity"/>
    <property type="evidence" value="ECO:0007669"/>
    <property type="project" value="UniProtKB-KW"/>
</dbReference>
<dbReference type="EMBL" id="FTOH01000002">
    <property type="protein sequence ID" value="SIS49832.1"/>
    <property type="molecule type" value="Genomic_DNA"/>
</dbReference>
<gene>
    <name evidence="10" type="ORF">SAMN05421686_10278</name>
</gene>
<dbReference type="Gene3D" id="3.30.750.80">
    <property type="entry name" value="RNA methyltransferase domain (HRMD) like"/>
    <property type="match status" value="1"/>
</dbReference>
<dbReference type="InterPro" id="IPR029063">
    <property type="entry name" value="SAM-dependent_MTases_sf"/>
</dbReference>
<evidence type="ECO:0000259" key="9">
    <source>
        <dbReference type="Pfam" id="PF17785"/>
    </source>
</evidence>
<keyword evidence="3" id="KW-0698">rRNA processing</keyword>
<keyword evidence="11" id="KW-1185">Reference proteome</keyword>
<keyword evidence="2" id="KW-0963">Cytoplasm</keyword>
<proteinExistence type="inferred from homology"/>
<dbReference type="STRING" id="484498.SAMN05421686_10278"/>
<evidence type="ECO:0000256" key="2">
    <source>
        <dbReference type="ARBA" id="ARBA00022490"/>
    </source>
</evidence>
<accession>A0A1N7JKD9</accession>
<dbReference type="Gene3D" id="2.30.130.10">
    <property type="entry name" value="PUA domain"/>
    <property type="match status" value="1"/>
</dbReference>
<dbReference type="RefSeq" id="WP_076514252.1">
    <property type="nucleotide sequence ID" value="NZ_FTOH01000002.1"/>
</dbReference>
<dbReference type="OrthoDB" id="9805492at2"/>